<protein>
    <recommendedName>
        <fullName evidence="3">Hcp1 family type VI secretion system effector</fullName>
    </recommendedName>
</protein>
<dbReference type="OrthoDB" id="5674026at2"/>
<dbReference type="PANTHER" id="PTHR34319">
    <property type="entry name" value="MAJOR EXPORTED PROTEIN"/>
    <property type="match status" value="1"/>
</dbReference>
<organism evidence="1 2">
    <name type="scientific">Pantoea latae</name>
    <dbReference type="NCBI Taxonomy" id="1964541"/>
    <lineage>
        <taxon>Bacteria</taxon>
        <taxon>Pseudomonadati</taxon>
        <taxon>Pseudomonadota</taxon>
        <taxon>Gammaproteobacteria</taxon>
        <taxon>Enterobacterales</taxon>
        <taxon>Erwiniaceae</taxon>
        <taxon>Pantoea</taxon>
    </lineage>
</organism>
<dbReference type="PANTHER" id="PTHR34319:SF6">
    <property type="entry name" value="MAJOR EXPORTED PROTEIN"/>
    <property type="match status" value="1"/>
</dbReference>
<dbReference type="SUPFAM" id="SSF141452">
    <property type="entry name" value="Hcp1-like"/>
    <property type="match status" value="1"/>
</dbReference>
<reference evidence="1 2" key="1">
    <citation type="submission" date="2017-02" db="EMBL/GenBank/DDBJ databases">
        <title>Whole genome shotgun sequence of Pantoea agglomerans strain AS1 isolated from a cycad, Zamia floridana in Central Florida, USA.</title>
        <authorList>
            <person name="Lata P."/>
            <person name="Govindarajan S."/>
            <person name="Qi F."/>
            <person name="Li J.-L."/>
            <person name="Maurya S.K."/>
            <person name="Sahoo M.K."/>
        </authorList>
    </citation>
    <scope>NUCLEOTIDE SEQUENCE [LARGE SCALE GENOMIC DNA]</scope>
    <source>
        <strain evidence="1 2">AS1</strain>
    </source>
</reference>
<dbReference type="Gene3D" id="2.30.110.20">
    <property type="entry name" value="Hcp1-like"/>
    <property type="match status" value="1"/>
</dbReference>
<keyword evidence="2" id="KW-1185">Reference proteome</keyword>
<dbReference type="InterPro" id="IPR008514">
    <property type="entry name" value="T6SS_Hcp"/>
</dbReference>
<accession>A0A1V9DBS0</accession>
<evidence type="ECO:0008006" key="3">
    <source>
        <dbReference type="Google" id="ProtNLM"/>
    </source>
</evidence>
<evidence type="ECO:0000313" key="2">
    <source>
        <dbReference type="Proteomes" id="UP000192769"/>
    </source>
</evidence>
<comment type="caution">
    <text evidence="1">The sequence shown here is derived from an EMBL/GenBank/DDBJ whole genome shotgun (WGS) entry which is preliminary data.</text>
</comment>
<name>A0A1V9DBS0_9GAMM</name>
<dbReference type="Pfam" id="PF05638">
    <property type="entry name" value="T6SS_HCP"/>
    <property type="match status" value="1"/>
</dbReference>
<proteinExistence type="predicted"/>
<sequence length="161" mass="17972">MAIPVYAWLYDDVGNLIKGSADVSGRENSIEVLSVMSLTEVPVDPYTGKSASARCHQPLYFDKVTDSSTPCLLKALTNGEKLKSAKFDYYRINDNGQEEHYFTLFLEGVQVCSNATLMYDIKSRYGSAIEPVESVALSYEKLTSHYVDGNILHADSWRVRA</sequence>
<dbReference type="NCBIfam" id="TIGR03344">
    <property type="entry name" value="VI_effect_Hcp1"/>
    <property type="match status" value="1"/>
</dbReference>
<dbReference type="Proteomes" id="UP000192769">
    <property type="component" value="Unassembled WGS sequence"/>
</dbReference>
<gene>
    <name evidence="1" type="ORF">B2J69_17950</name>
</gene>
<dbReference type="InterPro" id="IPR036624">
    <property type="entry name" value="Hcp1-lik_sf"/>
</dbReference>
<dbReference type="InterPro" id="IPR052947">
    <property type="entry name" value="T6SS_Hcp1_domain"/>
</dbReference>
<dbReference type="EMBL" id="MWUE01000027">
    <property type="protein sequence ID" value="OQP31303.1"/>
    <property type="molecule type" value="Genomic_DNA"/>
</dbReference>
<evidence type="ECO:0000313" key="1">
    <source>
        <dbReference type="EMBL" id="OQP31303.1"/>
    </source>
</evidence>
<dbReference type="RefSeq" id="WP_081141001.1">
    <property type="nucleotide sequence ID" value="NZ_MWUE01000027.1"/>
</dbReference>
<dbReference type="AlphaFoldDB" id="A0A1V9DBS0"/>